<evidence type="ECO:0000256" key="1">
    <source>
        <dbReference type="SAM" id="MobiDB-lite"/>
    </source>
</evidence>
<keyword evidence="2" id="KW-0812">Transmembrane</keyword>
<reference evidence="3 4" key="1">
    <citation type="journal article" date="2015" name="Genome Announc.">
        <title>Expanding the biotechnology potential of lactobacilli through comparative genomics of 213 strains and associated genera.</title>
        <authorList>
            <person name="Sun Z."/>
            <person name="Harris H.M."/>
            <person name="McCann A."/>
            <person name="Guo C."/>
            <person name="Argimon S."/>
            <person name="Zhang W."/>
            <person name="Yang X."/>
            <person name="Jeffery I.B."/>
            <person name="Cooney J.C."/>
            <person name="Kagawa T.F."/>
            <person name="Liu W."/>
            <person name="Song Y."/>
            <person name="Salvetti E."/>
            <person name="Wrobel A."/>
            <person name="Rasinkangas P."/>
            <person name="Parkhill J."/>
            <person name="Rea M.C."/>
            <person name="O'Sullivan O."/>
            <person name="Ritari J."/>
            <person name="Douillard F.P."/>
            <person name="Paul Ross R."/>
            <person name="Yang R."/>
            <person name="Briner A.E."/>
            <person name="Felis G.E."/>
            <person name="de Vos W.M."/>
            <person name="Barrangou R."/>
            <person name="Klaenhammer T.R."/>
            <person name="Caufield P.W."/>
            <person name="Cui Y."/>
            <person name="Zhang H."/>
            <person name="O'Toole P.W."/>
        </authorList>
    </citation>
    <scope>NUCLEOTIDE SEQUENCE [LARGE SCALE GENOMIC DNA]</scope>
    <source>
        <strain evidence="3 4">DSM 23365</strain>
    </source>
</reference>
<protein>
    <recommendedName>
        <fullName evidence="5">Transposase</fullName>
    </recommendedName>
</protein>
<keyword evidence="2" id="KW-1133">Transmembrane helix</keyword>
<keyword evidence="4" id="KW-1185">Reference proteome</keyword>
<evidence type="ECO:0000256" key="2">
    <source>
        <dbReference type="SAM" id="Phobius"/>
    </source>
</evidence>
<accession>A0A0R2F9D4</accession>
<organism evidence="3 4">
    <name type="scientific">Secundilactobacillus similis DSM 23365 = JCM 2765</name>
    <dbReference type="NCBI Taxonomy" id="1423804"/>
    <lineage>
        <taxon>Bacteria</taxon>
        <taxon>Bacillati</taxon>
        <taxon>Bacillota</taxon>
        <taxon>Bacilli</taxon>
        <taxon>Lactobacillales</taxon>
        <taxon>Lactobacillaceae</taxon>
        <taxon>Secundilactobacillus</taxon>
    </lineage>
</organism>
<dbReference type="AlphaFoldDB" id="A0A0R2F9D4"/>
<gene>
    <name evidence="3" type="ORF">FD14_GL001063</name>
</gene>
<feature type="region of interest" description="Disordered" evidence="1">
    <location>
        <begin position="76"/>
        <end position="106"/>
    </location>
</feature>
<comment type="caution">
    <text evidence="3">The sequence shown here is derived from an EMBL/GenBank/DDBJ whole genome shotgun (WGS) entry which is preliminary data.</text>
</comment>
<feature type="compositionally biased region" description="Basic residues" evidence="1">
    <location>
        <begin position="79"/>
        <end position="92"/>
    </location>
</feature>
<evidence type="ECO:0000313" key="4">
    <source>
        <dbReference type="Proteomes" id="UP000051442"/>
    </source>
</evidence>
<keyword evidence="2" id="KW-0472">Membrane</keyword>
<dbReference type="EMBL" id="AYZM01000115">
    <property type="protein sequence ID" value="KRN21412.1"/>
    <property type="molecule type" value="Genomic_DNA"/>
</dbReference>
<dbReference type="PATRIC" id="fig|1423804.4.peg.1143"/>
<dbReference type="OrthoDB" id="2298693at2"/>
<name>A0A0R2F9D4_9LACO</name>
<dbReference type="Proteomes" id="UP000051442">
    <property type="component" value="Unassembled WGS sequence"/>
</dbReference>
<sequence>MAKKTLTVDFDQLNKFVDQREAFIKDNPWLIPAGIAIQVIPLALLIHGHMKASIYKKKLQIEREKTKQLALQLQAEGHCKHHHHGQPKHHKGHQPEAPNFPRRLAH</sequence>
<evidence type="ECO:0000313" key="3">
    <source>
        <dbReference type="EMBL" id="KRN21412.1"/>
    </source>
</evidence>
<proteinExistence type="predicted"/>
<evidence type="ECO:0008006" key="5">
    <source>
        <dbReference type="Google" id="ProtNLM"/>
    </source>
</evidence>
<feature type="transmembrane region" description="Helical" evidence="2">
    <location>
        <begin position="29"/>
        <end position="48"/>
    </location>
</feature>
<dbReference type="RefSeq" id="WP_054735035.1">
    <property type="nucleotide sequence ID" value="NZ_AYZM01000115.1"/>
</dbReference>